<dbReference type="InterPro" id="IPR029063">
    <property type="entry name" value="SAM-dependent_MTases_sf"/>
</dbReference>
<dbReference type="InterPro" id="IPR023779">
    <property type="entry name" value="Chromodomain_CS"/>
</dbReference>
<proteinExistence type="inferred from homology"/>
<dbReference type="InterPro" id="IPR050390">
    <property type="entry name" value="C5-Methyltransferase"/>
</dbReference>
<dbReference type="PRINTS" id="PR00105">
    <property type="entry name" value="C5METTRFRASE"/>
</dbReference>
<feature type="compositionally biased region" description="Pro residues" evidence="10">
    <location>
        <begin position="1"/>
        <end position="15"/>
    </location>
</feature>
<dbReference type="EC" id="2.1.1.37" evidence="2"/>
<keyword evidence="5 9" id="KW-0949">S-adenosyl-L-methionine</keyword>
<evidence type="ECO:0000256" key="3">
    <source>
        <dbReference type="ARBA" id="ARBA00022603"/>
    </source>
</evidence>
<dbReference type="CDD" id="cd18635">
    <property type="entry name" value="CD_CMT3_like"/>
    <property type="match status" value="1"/>
</dbReference>
<feature type="region of interest" description="Disordered" evidence="10">
    <location>
        <begin position="69"/>
        <end position="96"/>
    </location>
</feature>
<evidence type="ECO:0000259" key="12">
    <source>
        <dbReference type="PROSITE" id="PS51038"/>
    </source>
</evidence>
<dbReference type="InterPro" id="IPR001525">
    <property type="entry name" value="C5_MeTfrase"/>
</dbReference>
<dbReference type="GO" id="GO:0003682">
    <property type="term" value="F:chromatin binding"/>
    <property type="evidence" value="ECO:0007669"/>
    <property type="project" value="InterPro"/>
</dbReference>
<dbReference type="GO" id="GO:0044027">
    <property type="term" value="P:negative regulation of gene expression via chromosomal CpG island methylation"/>
    <property type="evidence" value="ECO:0007669"/>
    <property type="project" value="TreeGrafter"/>
</dbReference>
<keyword evidence="3 9" id="KW-0489">Methyltransferase</keyword>
<evidence type="ECO:0000256" key="9">
    <source>
        <dbReference type="PROSITE-ProRule" id="PRU01016"/>
    </source>
</evidence>
<feature type="active site" evidence="9">
    <location>
        <position position="902"/>
    </location>
</feature>
<comment type="similarity">
    <text evidence="9">Belongs to the class I-like SAM-binding methyltransferase superfamily. C5-methyltransferase family.</text>
</comment>
<dbReference type="SMART" id="SM00298">
    <property type="entry name" value="CHROMO"/>
    <property type="match status" value="1"/>
</dbReference>
<dbReference type="FunFam" id="2.30.30.490:FF:000011">
    <property type="entry name" value="DNA (cytosine-5)-methyltransferase 1"/>
    <property type="match status" value="1"/>
</dbReference>
<feature type="compositionally biased region" description="Gly residues" evidence="10">
    <location>
        <begin position="27"/>
        <end position="37"/>
    </location>
</feature>
<feature type="compositionally biased region" description="Low complexity" evidence="10">
    <location>
        <begin position="16"/>
        <end position="26"/>
    </location>
</feature>
<dbReference type="Pfam" id="PF00145">
    <property type="entry name" value="DNA_methylase"/>
    <property type="match status" value="1"/>
</dbReference>
<dbReference type="SUPFAM" id="SSF54160">
    <property type="entry name" value="Chromo domain-like"/>
    <property type="match status" value="1"/>
</dbReference>
<dbReference type="InterPro" id="IPR000953">
    <property type="entry name" value="Chromo/chromo_shadow_dom"/>
</dbReference>
<dbReference type="SUPFAM" id="SSF53335">
    <property type="entry name" value="S-adenosyl-L-methionine-dependent methyltransferases"/>
    <property type="match status" value="1"/>
</dbReference>
<feature type="compositionally biased region" description="Pro residues" evidence="10">
    <location>
        <begin position="140"/>
        <end position="149"/>
    </location>
</feature>
<feature type="region of interest" description="Disordered" evidence="10">
    <location>
        <begin position="113"/>
        <end position="216"/>
    </location>
</feature>
<dbReference type="GO" id="GO:0032259">
    <property type="term" value="P:methylation"/>
    <property type="evidence" value="ECO:0007669"/>
    <property type="project" value="UniProtKB-KW"/>
</dbReference>
<feature type="domain" description="BAH" evidence="12">
    <location>
        <begin position="561"/>
        <end position="678"/>
    </location>
</feature>
<dbReference type="InterPro" id="IPR016197">
    <property type="entry name" value="Chromo-like_dom_sf"/>
</dbReference>
<evidence type="ECO:0000256" key="4">
    <source>
        <dbReference type="ARBA" id="ARBA00022679"/>
    </source>
</evidence>
<keyword evidence="4 9" id="KW-0808">Transferase</keyword>
<dbReference type="PANTHER" id="PTHR10629:SF34">
    <property type="entry name" value="DNA (CYTOSINE-5)-METHYLTRANSFERASE CMT2"/>
    <property type="match status" value="1"/>
</dbReference>
<keyword evidence="6" id="KW-0238">DNA-binding</keyword>
<dbReference type="GO" id="GO:0003677">
    <property type="term" value="F:DNA binding"/>
    <property type="evidence" value="ECO:0007669"/>
    <property type="project" value="UniProtKB-KW"/>
</dbReference>
<comment type="catalytic activity">
    <reaction evidence="8">
        <text>a 2'-deoxycytidine in DNA + S-adenosyl-L-methionine = a 5-methyl-2'-deoxycytidine in DNA + S-adenosyl-L-homocysteine + H(+)</text>
        <dbReference type="Rhea" id="RHEA:13681"/>
        <dbReference type="Rhea" id="RHEA-COMP:11369"/>
        <dbReference type="Rhea" id="RHEA-COMP:11370"/>
        <dbReference type="ChEBI" id="CHEBI:15378"/>
        <dbReference type="ChEBI" id="CHEBI:57856"/>
        <dbReference type="ChEBI" id="CHEBI:59789"/>
        <dbReference type="ChEBI" id="CHEBI:85452"/>
        <dbReference type="ChEBI" id="CHEBI:85454"/>
        <dbReference type="EC" id="2.1.1.37"/>
    </reaction>
</comment>
<dbReference type="Gene3D" id="3.90.120.10">
    <property type="entry name" value="DNA Methylase, subunit A, domain 2"/>
    <property type="match status" value="1"/>
</dbReference>
<evidence type="ECO:0000256" key="2">
    <source>
        <dbReference type="ARBA" id="ARBA00011975"/>
    </source>
</evidence>
<evidence type="ECO:0000313" key="13">
    <source>
        <dbReference type="EMBL" id="PAN16646.1"/>
    </source>
</evidence>
<accession>A0A2S3H6V6</accession>
<feature type="compositionally biased region" description="Acidic residues" evidence="10">
    <location>
        <begin position="78"/>
        <end position="87"/>
    </location>
</feature>
<dbReference type="Gene3D" id="3.40.50.150">
    <property type="entry name" value="Vaccinia Virus protein VP39"/>
    <property type="match status" value="1"/>
</dbReference>
<evidence type="ECO:0000256" key="6">
    <source>
        <dbReference type="ARBA" id="ARBA00023125"/>
    </source>
</evidence>
<dbReference type="SMART" id="SM00439">
    <property type="entry name" value="BAH"/>
    <property type="match status" value="1"/>
</dbReference>
<dbReference type="PROSITE" id="PS51679">
    <property type="entry name" value="SAM_MT_C5"/>
    <property type="match status" value="1"/>
</dbReference>
<feature type="domain" description="Chromo" evidence="11">
    <location>
        <begin position="824"/>
        <end position="877"/>
    </location>
</feature>
<dbReference type="GO" id="GO:0005634">
    <property type="term" value="C:nucleus"/>
    <property type="evidence" value="ECO:0007669"/>
    <property type="project" value="UniProtKB-SubCell"/>
</dbReference>
<feature type="compositionally biased region" description="Polar residues" evidence="10">
    <location>
        <begin position="687"/>
        <end position="698"/>
    </location>
</feature>
<dbReference type="PROSITE" id="PS51038">
    <property type="entry name" value="BAH"/>
    <property type="match status" value="1"/>
</dbReference>
<protein>
    <recommendedName>
        <fullName evidence="2">DNA (cytosine-5-)-methyltransferase</fullName>
        <ecNumber evidence="2">2.1.1.37</ecNumber>
    </recommendedName>
</protein>
<feature type="region of interest" description="Disordered" evidence="10">
    <location>
        <begin position="1"/>
        <end position="37"/>
    </location>
</feature>
<evidence type="ECO:0000256" key="10">
    <source>
        <dbReference type="SAM" id="MobiDB-lite"/>
    </source>
</evidence>
<feature type="compositionally biased region" description="Basic and acidic residues" evidence="10">
    <location>
        <begin position="699"/>
        <end position="712"/>
    </location>
</feature>
<dbReference type="PANTHER" id="PTHR10629">
    <property type="entry name" value="CYTOSINE-SPECIFIC METHYLTRANSFERASE"/>
    <property type="match status" value="1"/>
</dbReference>
<feature type="compositionally biased region" description="Acidic residues" evidence="10">
    <location>
        <begin position="196"/>
        <end position="206"/>
    </location>
</feature>
<dbReference type="Gene3D" id="2.30.30.490">
    <property type="match status" value="1"/>
</dbReference>
<dbReference type="GO" id="GO:0003886">
    <property type="term" value="F:DNA (cytosine-5-)-methyltransferase activity"/>
    <property type="evidence" value="ECO:0007669"/>
    <property type="project" value="UniProtKB-EC"/>
</dbReference>
<dbReference type="InterPro" id="IPR043151">
    <property type="entry name" value="BAH_sf"/>
</dbReference>
<dbReference type="InterPro" id="IPR018117">
    <property type="entry name" value="C5_DNA_meth_AS"/>
</dbReference>
<dbReference type="Pfam" id="PF00385">
    <property type="entry name" value="Chromo"/>
    <property type="match status" value="1"/>
</dbReference>
<evidence type="ECO:0000256" key="8">
    <source>
        <dbReference type="ARBA" id="ARBA00047422"/>
    </source>
</evidence>
<comment type="subcellular location">
    <subcellularLocation>
        <location evidence="1">Nucleus</location>
    </subcellularLocation>
</comment>
<organism evidence="13">
    <name type="scientific">Panicum hallii</name>
    <dbReference type="NCBI Taxonomy" id="206008"/>
    <lineage>
        <taxon>Eukaryota</taxon>
        <taxon>Viridiplantae</taxon>
        <taxon>Streptophyta</taxon>
        <taxon>Embryophyta</taxon>
        <taxon>Tracheophyta</taxon>
        <taxon>Spermatophyta</taxon>
        <taxon>Magnoliopsida</taxon>
        <taxon>Liliopsida</taxon>
        <taxon>Poales</taxon>
        <taxon>Poaceae</taxon>
        <taxon>PACMAD clade</taxon>
        <taxon>Panicoideae</taxon>
        <taxon>Panicodae</taxon>
        <taxon>Paniceae</taxon>
        <taxon>Panicinae</taxon>
        <taxon>Panicum</taxon>
        <taxon>Panicum sect. Panicum</taxon>
    </lineage>
</organism>
<name>A0A2S3H6V6_9POAL</name>
<reference evidence="13" key="1">
    <citation type="submission" date="2018-04" db="EMBL/GenBank/DDBJ databases">
        <title>WGS assembly of Panicum hallii.</title>
        <authorList>
            <person name="Lovell J."/>
            <person name="Jenkins J."/>
            <person name="Lowry D."/>
            <person name="Mamidi S."/>
            <person name="Sreedasyam A."/>
            <person name="Weng X."/>
            <person name="Barry K."/>
            <person name="Bonette J."/>
            <person name="Campitelli B."/>
            <person name="Daum C."/>
            <person name="Gordon S."/>
            <person name="Gould B."/>
            <person name="Lipzen A."/>
            <person name="Macqueen A."/>
            <person name="Palacio-Mejia J."/>
            <person name="Plott C."/>
            <person name="Shakirov E."/>
            <person name="Shu S."/>
            <person name="Yoshinaga Y."/>
            <person name="Zane M."/>
            <person name="Rokhsar D."/>
            <person name="Grimwood J."/>
            <person name="Schmutz J."/>
            <person name="Juenger T."/>
        </authorList>
    </citation>
    <scope>NUCLEOTIDE SEQUENCE [LARGE SCALE GENOMIC DNA]</scope>
    <source>
        <strain evidence="13">FIL2</strain>
    </source>
</reference>
<dbReference type="PROSITE" id="PS50013">
    <property type="entry name" value="CHROMO_2"/>
    <property type="match status" value="1"/>
</dbReference>
<dbReference type="Gramene" id="PAN16646">
    <property type="protein sequence ID" value="PAN16646"/>
    <property type="gene ID" value="PAHAL_3G074800"/>
</dbReference>
<dbReference type="InterPro" id="IPR001025">
    <property type="entry name" value="BAH_dom"/>
</dbReference>
<keyword evidence="7" id="KW-0539">Nucleus</keyword>
<evidence type="ECO:0000259" key="11">
    <source>
        <dbReference type="PROSITE" id="PS50013"/>
    </source>
</evidence>
<dbReference type="AlphaFoldDB" id="A0A2S3H6V6"/>
<evidence type="ECO:0000256" key="5">
    <source>
        <dbReference type="ARBA" id="ARBA00022691"/>
    </source>
</evidence>
<evidence type="ECO:0000256" key="7">
    <source>
        <dbReference type="ARBA" id="ARBA00023242"/>
    </source>
</evidence>
<sequence length="1195" mass="130343">MEPPPPDPTSPPAISPPAAAEGSSPSPGGGDGAAGGFSAGLEPLWSLLFGDPAELEPMWSPPRDFGVGVAAGFAAPEPDADEGDAEGPWDGAPWRSTGIVAGEGAAAGFPEFEPAAEASTGGAALEVRPLDYSAPDSASPVPPCSPAPVPLEVRAPDLIPSWDEPALPPAAVSSEAKLEECTLNSVPSPPAPPSPDDPDLGAEDGPNDGSSSQKITSGAIVVVGLTAAERPEVNAASCSMPDVVGRDCTPLRRSPRIVAAKAKASAASLERNADSSRASKLRLAVSGRSSISEGSSFEETTTVAPIKPVDFLDGLKPQGSREIVAVQSSSTNVVVALPVVNKRSSKNKAVSVSSPRKTRSASKVLVNSNRVSAVSPAMNCGPVKKAASHIPPRKHKLASEKCLPSLERVDAVLHNSGLASAKKVEMPLELQAAASQPPKAKRARVSSGKCSSNLRRAENNSTPICKLPMVTVTSDPENKPKLILDKYSTDSEMVDSEDGSCFFMGEAVPDEEARQRWPNRYQSNHCLLKKDKWSNTQTFSNAGKAVLDVKCHYLQASVCGSTLCIGDCAFIKGPEGKPHYIGRLLEFFETSAGEYYFSVQWFFRAEDTVMEDQAQSHDPRRLFYSDLKDDNLLDCIVSKVTIVQVSPSVNEKSQSIPSFHYYYDMKYSLDYSTFSTMEMGHANDTLQSHYTSRNNNNVKRIDSTEKQKSPAPEMKELSLLDLYCGCGGMSTGLCLGARGGGVNLIARWAVDGDEAACESFRLNHPETRVRKETTDDFLELLKEWEKLCKTYVKLCSKLKSRSSFSAQSSNETPECSTIIPPEEFEVWKLVDICFGDPNGVGKRGLYFKVRWKGYGPNDDTWEPTEGLKNCKEAIRDFVIQGHKEKILPLPGDVDVICGGPPCQGISGYNRNREFDAPFNCERNKQIIVFMDVMQFLKPKYIYMENVLDILKFADATLARYALSRLVAMHYQAKLGIMAAGCYGLPQFRMRVFLLGCHPKEKLPPFPLPTHEAIVKNGCPLAFEVANGEKREEMLYLKGPQTEFQRYIRSFNSEVLGSRAQVTRESKSKLYDHRPRALDDDNYLRVLQIPKKKGANFRDLPGVIVGPDNVARLDPTKERILLPSGNPLVIDCVLTYEHGKSLRPYGRLWWDEVVGTVLTSPNARMQVSPDWKCSSSTCRPRTWVCPGHGHSEQDWR</sequence>
<dbReference type="PROSITE" id="PS00094">
    <property type="entry name" value="C5_MTASE_1"/>
    <property type="match status" value="1"/>
</dbReference>
<dbReference type="PROSITE" id="PS00598">
    <property type="entry name" value="CHROMO_1"/>
    <property type="match status" value="1"/>
</dbReference>
<feature type="region of interest" description="Disordered" evidence="10">
    <location>
        <begin position="433"/>
        <end position="454"/>
    </location>
</feature>
<gene>
    <name evidence="13" type="ORF">PAHAL_3G074800</name>
</gene>
<dbReference type="InterPro" id="IPR023780">
    <property type="entry name" value="Chromo_domain"/>
</dbReference>
<feature type="region of interest" description="Disordered" evidence="10">
    <location>
        <begin position="687"/>
        <end position="712"/>
    </location>
</feature>
<dbReference type="EMBL" id="CM008048">
    <property type="protein sequence ID" value="PAN16646.1"/>
    <property type="molecule type" value="Genomic_DNA"/>
</dbReference>
<dbReference type="Pfam" id="PF01426">
    <property type="entry name" value="BAH"/>
    <property type="match status" value="1"/>
</dbReference>
<dbReference type="Proteomes" id="UP000243499">
    <property type="component" value="Chromosome 3"/>
</dbReference>
<evidence type="ECO:0000256" key="1">
    <source>
        <dbReference type="ARBA" id="ARBA00004123"/>
    </source>
</evidence>